<gene>
    <name evidence="1" type="ORF">SAMN04488518_11374</name>
</gene>
<dbReference type="Gene3D" id="2.160.20.80">
    <property type="entry name" value="E3 ubiquitin-protein ligase SopA"/>
    <property type="match status" value="2"/>
</dbReference>
<dbReference type="SUPFAM" id="SSF141571">
    <property type="entry name" value="Pentapeptide repeat-like"/>
    <property type="match status" value="2"/>
</dbReference>
<proteinExistence type="predicted"/>
<dbReference type="PANTHER" id="PTHR42999">
    <property type="entry name" value="ANTIBIOTIC RESISTANCE PROTEIN MCBG"/>
    <property type="match status" value="1"/>
</dbReference>
<dbReference type="PANTHER" id="PTHR42999:SF1">
    <property type="entry name" value="PENTAPEPTIDE REPEAT-CONTAINING PROTEIN"/>
    <property type="match status" value="1"/>
</dbReference>
<name>A0A1I4E244_9HYPH</name>
<organism evidence="1 2">
    <name type="scientific">Pseudovibrio ascidiaceicola</name>
    <dbReference type="NCBI Taxonomy" id="285279"/>
    <lineage>
        <taxon>Bacteria</taxon>
        <taxon>Pseudomonadati</taxon>
        <taxon>Pseudomonadota</taxon>
        <taxon>Alphaproteobacteria</taxon>
        <taxon>Hyphomicrobiales</taxon>
        <taxon>Stappiaceae</taxon>
        <taxon>Pseudovibrio</taxon>
    </lineage>
</organism>
<sequence length="511" mass="57679">MPTFEEMKKYISHDPKKWNGWRTFENTKRGYKPEKDGRIIYTFEDEVVDLPAESIDLSCCRYFNVDFVTPHAVETDFTDAEFDRSTFKVLTMRSATFFRSKHHRTEFTDNDFEDVLFKNSELTKCSFENVKFAKCNLVQCEAFESNFSGSEAVNTDFEGCRLHQTTWYKTVYDECNFAKARFGAAQLINAKFYHSIFDDAQFAKATITGGHFKYGRALSANFQAATISDCDFVQVDLRGANFTKAEIDNVHFGGCDLRGANFVGTGIWGPEQLPGARVDETTIFQARPQDSLKEAPSKDEVTESAIFSADNPNALDLSEVSASQPLKTDKGTLDHHQVMSVNTPVYFTKADGTDTQITLASIAIAMRGKQNAIPEIFERVIKAAENGEDIRFKDKEEEWLELLTADWIAPEDKEACFEAIRKAMTEEHAAPYFGSLEWLTPENLETIREGLLFCQELGNGNVVIGAFKAGASVFSFGIFPVGLYHVHKIMDVLTNRFAAADRQRDKELEDS</sequence>
<evidence type="ECO:0000313" key="1">
    <source>
        <dbReference type="EMBL" id="SFK98637.1"/>
    </source>
</evidence>
<comment type="caution">
    <text evidence="1">The sequence shown here is derived from an EMBL/GenBank/DDBJ whole genome shotgun (WGS) entry which is preliminary data.</text>
</comment>
<dbReference type="Pfam" id="PF00805">
    <property type="entry name" value="Pentapeptide"/>
    <property type="match status" value="3"/>
</dbReference>
<keyword evidence="2" id="KW-1185">Reference proteome</keyword>
<dbReference type="InterPro" id="IPR052949">
    <property type="entry name" value="PA_immunity-related"/>
</dbReference>
<evidence type="ECO:0000313" key="2">
    <source>
        <dbReference type="Proteomes" id="UP000199598"/>
    </source>
</evidence>
<dbReference type="RefSeq" id="WP_093522660.1">
    <property type="nucleotide sequence ID" value="NZ_FOSK01000013.1"/>
</dbReference>
<dbReference type="InterPro" id="IPR001646">
    <property type="entry name" value="5peptide_repeat"/>
</dbReference>
<protein>
    <submittedName>
        <fullName evidence="1">Uncharacterized protein YjbI, contains pentapeptide repeats</fullName>
    </submittedName>
</protein>
<dbReference type="Proteomes" id="UP000199598">
    <property type="component" value="Unassembled WGS sequence"/>
</dbReference>
<accession>A0A1I4E244</accession>
<dbReference type="EMBL" id="FOSK01000013">
    <property type="protein sequence ID" value="SFK98637.1"/>
    <property type="molecule type" value="Genomic_DNA"/>
</dbReference>
<reference evidence="1 2" key="1">
    <citation type="submission" date="2016-10" db="EMBL/GenBank/DDBJ databases">
        <authorList>
            <person name="Varghese N."/>
            <person name="Submissions S."/>
        </authorList>
    </citation>
    <scope>NUCLEOTIDE SEQUENCE [LARGE SCALE GENOMIC DNA]</scope>
    <source>
        <strain evidence="1 2">DSM 16392</strain>
    </source>
</reference>